<sequence>MECRGRRTAPRRRETCHKSNRDSVPNNKHRRLCSPSPRPSSVLVATFIISIALKRVFEDAAVADEEAVMSDEVSRRSLVSASRVLNERPRSLAATGCRRSPPGLRSCQDTSWLLSRAHTAGTLHLSVADERRILRY</sequence>
<feature type="compositionally biased region" description="Basic and acidic residues" evidence="1">
    <location>
        <begin position="1"/>
        <end position="21"/>
    </location>
</feature>
<dbReference type="AlphaFoldDB" id="A0AAW2EGQ8"/>
<evidence type="ECO:0000313" key="2">
    <source>
        <dbReference type="EMBL" id="KAL0102543.1"/>
    </source>
</evidence>
<gene>
    <name evidence="2" type="ORF">PUN28_018081</name>
</gene>
<protein>
    <submittedName>
        <fullName evidence="2">Uncharacterized protein</fullName>
    </submittedName>
</protein>
<proteinExistence type="predicted"/>
<evidence type="ECO:0000256" key="1">
    <source>
        <dbReference type="SAM" id="MobiDB-lite"/>
    </source>
</evidence>
<dbReference type="Proteomes" id="UP001430953">
    <property type="component" value="Unassembled WGS sequence"/>
</dbReference>
<accession>A0AAW2EGQ8</accession>
<evidence type="ECO:0000313" key="3">
    <source>
        <dbReference type="Proteomes" id="UP001430953"/>
    </source>
</evidence>
<comment type="caution">
    <text evidence="2">The sequence shown here is derived from an EMBL/GenBank/DDBJ whole genome shotgun (WGS) entry which is preliminary data.</text>
</comment>
<dbReference type="EMBL" id="JADYXP020000022">
    <property type="protein sequence ID" value="KAL0102543.1"/>
    <property type="molecule type" value="Genomic_DNA"/>
</dbReference>
<reference evidence="2 3" key="1">
    <citation type="submission" date="2023-03" db="EMBL/GenBank/DDBJ databases">
        <title>High recombination rates correlate with genetic variation in Cardiocondyla obscurior ants.</title>
        <authorList>
            <person name="Errbii M."/>
        </authorList>
    </citation>
    <scope>NUCLEOTIDE SEQUENCE [LARGE SCALE GENOMIC DNA]</scope>
    <source>
        <strain evidence="2">Alpha-2009</strain>
        <tissue evidence="2">Whole body</tissue>
    </source>
</reference>
<keyword evidence="3" id="KW-1185">Reference proteome</keyword>
<name>A0AAW2EGQ8_9HYME</name>
<organism evidence="2 3">
    <name type="scientific">Cardiocondyla obscurior</name>
    <dbReference type="NCBI Taxonomy" id="286306"/>
    <lineage>
        <taxon>Eukaryota</taxon>
        <taxon>Metazoa</taxon>
        <taxon>Ecdysozoa</taxon>
        <taxon>Arthropoda</taxon>
        <taxon>Hexapoda</taxon>
        <taxon>Insecta</taxon>
        <taxon>Pterygota</taxon>
        <taxon>Neoptera</taxon>
        <taxon>Endopterygota</taxon>
        <taxon>Hymenoptera</taxon>
        <taxon>Apocrita</taxon>
        <taxon>Aculeata</taxon>
        <taxon>Formicoidea</taxon>
        <taxon>Formicidae</taxon>
        <taxon>Myrmicinae</taxon>
        <taxon>Cardiocondyla</taxon>
    </lineage>
</organism>
<feature type="region of interest" description="Disordered" evidence="1">
    <location>
        <begin position="1"/>
        <end position="37"/>
    </location>
</feature>